<proteinExistence type="inferred from homology"/>
<feature type="transmembrane region" description="Helical" evidence="7">
    <location>
        <begin position="359"/>
        <end position="375"/>
    </location>
</feature>
<keyword evidence="5 7" id="KW-1133">Transmembrane helix</keyword>
<feature type="domain" description="Metallo-beta-lactamase" evidence="8">
    <location>
        <begin position="167"/>
        <end position="325"/>
    </location>
</feature>
<dbReference type="CDD" id="cd07727">
    <property type="entry name" value="YmaE-like_MBL-fold"/>
    <property type="match status" value="1"/>
</dbReference>
<feature type="transmembrane region" description="Helical" evidence="7">
    <location>
        <begin position="425"/>
        <end position="446"/>
    </location>
</feature>
<dbReference type="STRING" id="210143.A0A1R3GLX0"/>
<gene>
    <name evidence="9" type="ORF">CCACVL1_25083</name>
</gene>
<reference evidence="9 10" key="1">
    <citation type="submission" date="2013-09" db="EMBL/GenBank/DDBJ databases">
        <title>Corchorus capsularis genome sequencing.</title>
        <authorList>
            <person name="Alam M."/>
            <person name="Haque M.S."/>
            <person name="Islam M.S."/>
            <person name="Emdad E.M."/>
            <person name="Islam M.M."/>
            <person name="Ahmed B."/>
            <person name="Halim A."/>
            <person name="Hossen Q.M.M."/>
            <person name="Hossain M.Z."/>
            <person name="Ahmed R."/>
            <person name="Khan M.M."/>
            <person name="Islam R."/>
            <person name="Rashid M.M."/>
            <person name="Khan S.A."/>
            <person name="Rahman M.S."/>
            <person name="Alam M."/>
        </authorList>
    </citation>
    <scope>NUCLEOTIDE SEQUENCE [LARGE SCALE GENOMIC DNA]</scope>
    <source>
        <strain evidence="10">cv. CVL-1</strain>
        <tissue evidence="9">Whole seedling</tissue>
    </source>
</reference>
<comment type="caution">
    <text evidence="9">The sequence shown here is derived from an EMBL/GenBank/DDBJ whole genome shotgun (WGS) entry which is preliminary data.</text>
</comment>
<dbReference type="AlphaFoldDB" id="A0A1R3GLX0"/>
<evidence type="ECO:0000256" key="7">
    <source>
        <dbReference type="RuleBase" id="RU361233"/>
    </source>
</evidence>
<dbReference type="EMBL" id="AWWV01014035">
    <property type="protein sequence ID" value="OMO59094.1"/>
    <property type="molecule type" value="Genomic_DNA"/>
</dbReference>
<evidence type="ECO:0000313" key="9">
    <source>
        <dbReference type="EMBL" id="OMO59094.1"/>
    </source>
</evidence>
<comment type="subunit">
    <text evidence="7">Homodimer and heterodimers.</text>
</comment>
<evidence type="ECO:0000313" key="10">
    <source>
        <dbReference type="Proteomes" id="UP000188268"/>
    </source>
</evidence>
<evidence type="ECO:0000256" key="1">
    <source>
        <dbReference type="ARBA" id="ARBA00004651"/>
    </source>
</evidence>
<evidence type="ECO:0000256" key="4">
    <source>
        <dbReference type="ARBA" id="ARBA00022692"/>
    </source>
</evidence>
<dbReference type="SUPFAM" id="SSF54862">
    <property type="entry name" value="4Fe-4S ferredoxins"/>
    <property type="match status" value="1"/>
</dbReference>
<protein>
    <recommendedName>
        <fullName evidence="7">CASP-like protein</fullName>
    </recommendedName>
</protein>
<accession>A0A1R3GLX0</accession>
<dbReference type="SMART" id="SM00849">
    <property type="entry name" value="Lactamase_B"/>
    <property type="match status" value="1"/>
</dbReference>
<dbReference type="InterPro" id="IPR001279">
    <property type="entry name" value="Metallo-B-lactamas"/>
</dbReference>
<sequence length="490" mass="54480">MAMANNVINLATFVSSIFPSSVDKLKKKSSNSFQKNNFWVSRISSVKAVKSPAEPATGKWERQRRPQNVDGDIFVDHTCIDCDTCRWMAPQVFTRVDGMSAVSKQPTCEEDRLKALQALLSCPTGSIRTEEPPADILDAQKTFPIPIDEKKLPGVYHCGYHSEKSYGATSYLIVHPEGNILIDSPRFTERLAREIETLGGVRYMFLTHKDDVADHGKWSKRLGCDRVLHSKDVEDCTIDVEIKLEGSGPWSLADDILLIHTPGHTEGSVCLFYKSLKVLFSGDHLMVTGSKLDILECFNRLPVDIQVESIEKLLEFEFNWIIPGHRRRIVFKDVAEKNAVLEALIQEHSSVRNRPLQCIFAAASIGVMVSAHGFFNSTAFCYLIASMGLQALWSFALACLDLHALRSKRNLQNPVLVSLFVVGDWVTAILSLAAACSSAGVTVLYARDLGYCRSAPISCSRFQTSISLAFISWFLLAISSHVTFWLLAAV</sequence>
<dbReference type="Gene3D" id="3.60.15.10">
    <property type="entry name" value="Ribonuclease Z/Hydroxyacylglutathione hydrolase-like"/>
    <property type="match status" value="1"/>
</dbReference>
<keyword evidence="10" id="KW-1185">Reference proteome</keyword>
<dbReference type="PANTHER" id="PTHR42773">
    <property type="entry name" value="METALLO-BETA-LACTAMASE-RELATED"/>
    <property type="match status" value="1"/>
</dbReference>
<evidence type="ECO:0000259" key="8">
    <source>
        <dbReference type="SMART" id="SM00849"/>
    </source>
</evidence>
<evidence type="ECO:0000256" key="5">
    <source>
        <dbReference type="ARBA" id="ARBA00022989"/>
    </source>
</evidence>
<feature type="transmembrane region" description="Helical" evidence="7">
    <location>
        <begin position="382"/>
        <end position="405"/>
    </location>
</feature>
<organism evidence="9 10">
    <name type="scientific">Corchorus capsularis</name>
    <name type="common">Jute</name>
    <dbReference type="NCBI Taxonomy" id="210143"/>
    <lineage>
        <taxon>Eukaryota</taxon>
        <taxon>Viridiplantae</taxon>
        <taxon>Streptophyta</taxon>
        <taxon>Embryophyta</taxon>
        <taxon>Tracheophyta</taxon>
        <taxon>Spermatophyta</taxon>
        <taxon>Magnoliopsida</taxon>
        <taxon>eudicotyledons</taxon>
        <taxon>Gunneridae</taxon>
        <taxon>Pentapetalae</taxon>
        <taxon>rosids</taxon>
        <taxon>malvids</taxon>
        <taxon>Malvales</taxon>
        <taxon>Malvaceae</taxon>
        <taxon>Grewioideae</taxon>
        <taxon>Apeibeae</taxon>
        <taxon>Corchorus</taxon>
    </lineage>
</organism>
<dbReference type="Pfam" id="PF13370">
    <property type="entry name" value="Fer4_13"/>
    <property type="match status" value="1"/>
</dbReference>
<keyword evidence="6 7" id="KW-0472">Membrane</keyword>
<comment type="subcellular location">
    <subcellularLocation>
        <location evidence="1 7">Cell membrane</location>
        <topology evidence="1 7">Multi-pass membrane protein</topology>
    </subcellularLocation>
</comment>
<dbReference type="GO" id="GO:0005886">
    <property type="term" value="C:plasma membrane"/>
    <property type="evidence" value="ECO:0007669"/>
    <property type="project" value="UniProtKB-SubCell"/>
</dbReference>
<name>A0A1R3GLX0_COCAP</name>
<evidence type="ECO:0000256" key="6">
    <source>
        <dbReference type="ARBA" id="ARBA00023136"/>
    </source>
</evidence>
<comment type="similarity">
    <text evidence="2 7">Belongs to the Casparian strip membrane proteins (CASP) family.</text>
</comment>
<dbReference type="InterPro" id="IPR006702">
    <property type="entry name" value="CASP_dom"/>
</dbReference>
<keyword evidence="4 7" id="KW-0812">Transmembrane</keyword>
<dbReference type="Gramene" id="OMO59094">
    <property type="protein sequence ID" value="OMO59094"/>
    <property type="gene ID" value="CCACVL1_25083"/>
</dbReference>
<dbReference type="OrthoDB" id="17458at2759"/>
<evidence type="ECO:0000256" key="2">
    <source>
        <dbReference type="ARBA" id="ARBA00007651"/>
    </source>
</evidence>
<dbReference type="SUPFAM" id="SSF56281">
    <property type="entry name" value="Metallo-hydrolase/oxidoreductase"/>
    <property type="match status" value="1"/>
</dbReference>
<dbReference type="InterPro" id="IPR036866">
    <property type="entry name" value="RibonucZ/Hydroxyglut_hydro"/>
</dbReference>
<feature type="transmembrane region" description="Helical" evidence="7">
    <location>
        <begin position="466"/>
        <end position="488"/>
    </location>
</feature>
<dbReference type="PANTHER" id="PTHR42773:SF1">
    <property type="entry name" value="METALLO-BETA-LACTAMASE FAMILY PROTEIN"/>
    <property type="match status" value="1"/>
</dbReference>
<evidence type="ECO:0000256" key="3">
    <source>
        <dbReference type="ARBA" id="ARBA00022475"/>
    </source>
</evidence>
<dbReference type="Proteomes" id="UP000188268">
    <property type="component" value="Unassembled WGS sequence"/>
</dbReference>
<dbReference type="Pfam" id="PF00753">
    <property type="entry name" value="Lactamase_B"/>
    <property type="match status" value="1"/>
</dbReference>
<dbReference type="Gene3D" id="3.30.70.20">
    <property type="match status" value="1"/>
</dbReference>
<dbReference type="Pfam" id="PF04535">
    <property type="entry name" value="CASP_dom"/>
    <property type="match status" value="1"/>
</dbReference>
<keyword evidence="3 7" id="KW-1003">Cell membrane</keyword>